<evidence type="ECO:0000313" key="1">
    <source>
        <dbReference type="EMBL" id="KOM40810.1"/>
    </source>
</evidence>
<name>A0A0L9UCZ9_PHAAN</name>
<dbReference type="AlphaFoldDB" id="A0A0L9UCZ9"/>
<organism evidence="1 2">
    <name type="scientific">Phaseolus angularis</name>
    <name type="common">Azuki bean</name>
    <name type="synonym">Vigna angularis</name>
    <dbReference type="NCBI Taxonomy" id="3914"/>
    <lineage>
        <taxon>Eukaryota</taxon>
        <taxon>Viridiplantae</taxon>
        <taxon>Streptophyta</taxon>
        <taxon>Embryophyta</taxon>
        <taxon>Tracheophyta</taxon>
        <taxon>Spermatophyta</taxon>
        <taxon>Magnoliopsida</taxon>
        <taxon>eudicotyledons</taxon>
        <taxon>Gunneridae</taxon>
        <taxon>Pentapetalae</taxon>
        <taxon>rosids</taxon>
        <taxon>fabids</taxon>
        <taxon>Fabales</taxon>
        <taxon>Fabaceae</taxon>
        <taxon>Papilionoideae</taxon>
        <taxon>50 kb inversion clade</taxon>
        <taxon>NPAAA clade</taxon>
        <taxon>indigoferoid/millettioid clade</taxon>
        <taxon>Phaseoleae</taxon>
        <taxon>Vigna</taxon>
    </lineage>
</organism>
<proteinExistence type="predicted"/>
<protein>
    <submittedName>
        <fullName evidence="1">Uncharacterized protein</fullName>
    </submittedName>
</protein>
<gene>
    <name evidence="1" type="ORF">LR48_Vigan04g100800</name>
</gene>
<evidence type="ECO:0000313" key="2">
    <source>
        <dbReference type="Proteomes" id="UP000053144"/>
    </source>
</evidence>
<dbReference type="Gramene" id="KOM40810">
    <property type="protein sequence ID" value="KOM40810"/>
    <property type="gene ID" value="LR48_Vigan04g100800"/>
</dbReference>
<reference evidence="2" key="1">
    <citation type="journal article" date="2015" name="Proc. Natl. Acad. Sci. U.S.A.">
        <title>Genome sequencing of adzuki bean (Vigna angularis) provides insight into high starch and low fat accumulation and domestication.</title>
        <authorList>
            <person name="Yang K."/>
            <person name="Tian Z."/>
            <person name="Chen C."/>
            <person name="Luo L."/>
            <person name="Zhao B."/>
            <person name="Wang Z."/>
            <person name="Yu L."/>
            <person name="Li Y."/>
            <person name="Sun Y."/>
            <person name="Li W."/>
            <person name="Chen Y."/>
            <person name="Li Y."/>
            <person name="Zhang Y."/>
            <person name="Ai D."/>
            <person name="Zhao J."/>
            <person name="Shang C."/>
            <person name="Ma Y."/>
            <person name="Wu B."/>
            <person name="Wang M."/>
            <person name="Gao L."/>
            <person name="Sun D."/>
            <person name="Zhang P."/>
            <person name="Guo F."/>
            <person name="Wang W."/>
            <person name="Li Y."/>
            <person name="Wang J."/>
            <person name="Varshney R.K."/>
            <person name="Wang J."/>
            <person name="Ling H.Q."/>
            <person name="Wan P."/>
        </authorList>
    </citation>
    <scope>NUCLEOTIDE SEQUENCE</scope>
    <source>
        <strain evidence="2">cv. Jingnong 6</strain>
    </source>
</reference>
<dbReference type="EMBL" id="CM003374">
    <property type="protein sequence ID" value="KOM40810.1"/>
    <property type="molecule type" value="Genomic_DNA"/>
</dbReference>
<sequence>MPNSVNICDKTNLPRVIFSSGKLNVAREFPQLENETPQQRTWQQQEEAFHQRTPGVTLHGVWSGERSAVCVSLGERDSSLTNAKCHDERSLESISGMHVADEERTILFSPPSLYDSPTFSLRSPPSHLLRSRFRHHRRTPGDKGFKKNRSVSEAEADLFWKSQVTLSVEKR</sequence>
<accession>A0A0L9UCZ9</accession>
<dbReference type="Proteomes" id="UP000053144">
    <property type="component" value="Chromosome 4"/>
</dbReference>